<evidence type="ECO:0000313" key="4">
    <source>
        <dbReference type="EMBL" id="MFD1883824.1"/>
    </source>
</evidence>
<comment type="caution">
    <text evidence="4">The sequence shown here is derived from an EMBL/GenBank/DDBJ whole genome shotgun (WGS) entry which is preliminary data.</text>
</comment>
<dbReference type="Proteomes" id="UP001597213">
    <property type="component" value="Unassembled WGS sequence"/>
</dbReference>
<reference evidence="5" key="1">
    <citation type="journal article" date="2019" name="Int. J. Syst. Evol. Microbiol.">
        <title>The Global Catalogue of Microorganisms (GCM) 10K type strain sequencing project: providing services to taxonomists for standard genome sequencing and annotation.</title>
        <authorList>
            <consortium name="The Broad Institute Genomics Platform"/>
            <consortium name="The Broad Institute Genome Sequencing Center for Infectious Disease"/>
            <person name="Wu L."/>
            <person name="Ma J."/>
        </authorList>
    </citation>
    <scope>NUCLEOTIDE SEQUENCE [LARGE SCALE GENOMIC DNA]</scope>
    <source>
        <strain evidence="5">CCUG 56029</strain>
    </source>
</reference>
<dbReference type="InterPro" id="IPR005631">
    <property type="entry name" value="SDH"/>
</dbReference>
<sequence>MRSRRRGMKEMDVILGNYASRRLIELSGAELDEYELLLAENDQDLYMWILARSVGRPGGPETLQPALDRIVKDLSSI</sequence>
<evidence type="ECO:0000256" key="3">
    <source>
        <dbReference type="ARBA" id="ARBA00023186"/>
    </source>
</evidence>
<evidence type="ECO:0000256" key="2">
    <source>
        <dbReference type="ARBA" id="ARBA00019418"/>
    </source>
</evidence>
<dbReference type="Gene3D" id="1.10.150.250">
    <property type="entry name" value="Flavinator of succinate dehydrogenase"/>
    <property type="match status" value="1"/>
</dbReference>
<dbReference type="Pfam" id="PF03937">
    <property type="entry name" value="Sdh5"/>
    <property type="match status" value="1"/>
</dbReference>
<evidence type="ECO:0000313" key="5">
    <source>
        <dbReference type="Proteomes" id="UP001597213"/>
    </source>
</evidence>
<accession>A0ABW4RC29</accession>
<organism evidence="4 5">
    <name type="scientific">Paracoccus pacificus</name>
    <dbReference type="NCBI Taxonomy" id="1463598"/>
    <lineage>
        <taxon>Bacteria</taxon>
        <taxon>Pseudomonadati</taxon>
        <taxon>Pseudomonadota</taxon>
        <taxon>Alphaproteobacteria</taxon>
        <taxon>Rhodobacterales</taxon>
        <taxon>Paracoccaceae</taxon>
        <taxon>Paracoccus</taxon>
    </lineage>
</organism>
<dbReference type="EMBL" id="JBHUEN010000053">
    <property type="protein sequence ID" value="MFD1883824.1"/>
    <property type="molecule type" value="Genomic_DNA"/>
</dbReference>
<evidence type="ECO:0000256" key="1">
    <source>
        <dbReference type="ARBA" id="ARBA00008571"/>
    </source>
</evidence>
<protein>
    <recommendedName>
        <fullName evidence="2">FAD assembly factor SdhE</fullName>
    </recommendedName>
</protein>
<name>A0ABW4RC29_9RHOB</name>
<gene>
    <name evidence="4" type="ORF">ACFSCT_19100</name>
</gene>
<dbReference type="SUPFAM" id="SSF109910">
    <property type="entry name" value="YgfY-like"/>
    <property type="match status" value="1"/>
</dbReference>
<dbReference type="RefSeq" id="WP_379145472.1">
    <property type="nucleotide sequence ID" value="NZ_JBHUEN010000053.1"/>
</dbReference>
<dbReference type="PANTHER" id="PTHR12469:SF2">
    <property type="entry name" value="SUCCINATE DEHYDROGENASE ASSEMBLY FACTOR 2, MITOCHONDRIAL"/>
    <property type="match status" value="1"/>
</dbReference>
<dbReference type="InterPro" id="IPR036714">
    <property type="entry name" value="SDH_sf"/>
</dbReference>
<dbReference type="PANTHER" id="PTHR12469">
    <property type="entry name" value="PROTEIN EMI5 HOMOLOG, MITOCHONDRIAL"/>
    <property type="match status" value="1"/>
</dbReference>
<keyword evidence="3" id="KW-0143">Chaperone</keyword>
<keyword evidence="5" id="KW-1185">Reference proteome</keyword>
<comment type="similarity">
    <text evidence="1">Belongs to the SdhE FAD assembly factor family.</text>
</comment>
<proteinExistence type="inferred from homology"/>